<dbReference type="GO" id="GO:0016810">
    <property type="term" value="F:hydrolase activity, acting on carbon-nitrogen (but not peptide) bonds"/>
    <property type="evidence" value="ECO:0007669"/>
    <property type="project" value="InterPro"/>
</dbReference>
<name>A0A328YE60_9BURK</name>
<proteinExistence type="predicted"/>
<protein>
    <recommendedName>
        <fullName evidence="4">Amidohydrolase family protein</fullName>
    </recommendedName>
</protein>
<organism evidence="2 3">
    <name type="scientific">Paracidovorax anthurii</name>
    <dbReference type="NCBI Taxonomy" id="78229"/>
    <lineage>
        <taxon>Bacteria</taxon>
        <taxon>Pseudomonadati</taxon>
        <taxon>Pseudomonadota</taxon>
        <taxon>Betaproteobacteria</taxon>
        <taxon>Burkholderiales</taxon>
        <taxon>Comamonadaceae</taxon>
        <taxon>Paracidovorax</taxon>
    </lineage>
</organism>
<dbReference type="InterPro" id="IPR011059">
    <property type="entry name" value="Metal-dep_hydrolase_composite"/>
</dbReference>
<dbReference type="EMBL" id="QLTA01000100">
    <property type="protein sequence ID" value="RAR71413.1"/>
    <property type="molecule type" value="Genomic_DNA"/>
</dbReference>
<dbReference type="RefSeq" id="WP_111882772.1">
    <property type="nucleotide sequence ID" value="NZ_CBCSGC010000213.1"/>
</dbReference>
<dbReference type="Gene3D" id="2.30.40.10">
    <property type="entry name" value="Urease, subunit C, domain 1"/>
    <property type="match status" value="1"/>
</dbReference>
<evidence type="ECO:0008006" key="4">
    <source>
        <dbReference type="Google" id="ProtNLM"/>
    </source>
</evidence>
<sequence>MIEFRQAPPRAPFARAHDAAPPPDRYILRGDIVPMAPGSEALRGGRVCVEGNSIAAVLAPGDALPPAFAQAAEIDTRGTIYPGLIDLHNHLT</sequence>
<reference evidence="2 3" key="1">
    <citation type="submission" date="2018-06" db="EMBL/GenBank/DDBJ databases">
        <title>Genomic Encyclopedia of Archaeal and Bacterial Type Strains, Phase II (KMG-II): from individual species to whole genera.</title>
        <authorList>
            <person name="Goeker M."/>
        </authorList>
    </citation>
    <scope>NUCLEOTIDE SEQUENCE [LARGE SCALE GENOMIC DNA]</scope>
    <source>
        <strain evidence="2 3">CFPB 3232</strain>
    </source>
</reference>
<dbReference type="SUPFAM" id="SSF51338">
    <property type="entry name" value="Composite domain of metallo-dependent hydrolases"/>
    <property type="match status" value="1"/>
</dbReference>
<evidence type="ECO:0000256" key="1">
    <source>
        <dbReference type="SAM" id="MobiDB-lite"/>
    </source>
</evidence>
<dbReference type="OrthoDB" id="9782972at2"/>
<comment type="caution">
    <text evidence="2">The sequence shown here is derived from an EMBL/GenBank/DDBJ whole genome shotgun (WGS) entry which is preliminary data.</text>
</comment>
<dbReference type="Proteomes" id="UP000248856">
    <property type="component" value="Unassembled WGS sequence"/>
</dbReference>
<keyword evidence="3" id="KW-1185">Reference proteome</keyword>
<evidence type="ECO:0000313" key="2">
    <source>
        <dbReference type="EMBL" id="RAR71413.1"/>
    </source>
</evidence>
<accession>A0A328YE60</accession>
<feature type="region of interest" description="Disordered" evidence="1">
    <location>
        <begin position="1"/>
        <end position="22"/>
    </location>
</feature>
<gene>
    <name evidence="2" type="ORF">AX018_11009</name>
</gene>
<dbReference type="AlphaFoldDB" id="A0A328YE60"/>
<evidence type="ECO:0000313" key="3">
    <source>
        <dbReference type="Proteomes" id="UP000248856"/>
    </source>
</evidence>